<dbReference type="Proteomes" id="UP001304769">
    <property type="component" value="Unassembled WGS sequence"/>
</dbReference>
<evidence type="ECO:0000313" key="3">
    <source>
        <dbReference type="EMBL" id="MEA5456476.1"/>
    </source>
</evidence>
<feature type="region of interest" description="Disordered" evidence="1">
    <location>
        <begin position="164"/>
        <end position="192"/>
    </location>
</feature>
<feature type="compositionally biased region" description="Low complexity" evidence="1">
    <location>
        <begin position="170"/>
        <end position="192"/>
    </location>
</feature>
<dbReference type="EMBL" id="JAYGGQ010000014">
    <property type="protein sequence ID" value="MEA5456476.1"/>
    <property type="molecule type" value="Genomic_DNA"/>
</dbReference>
<dbReference type="PROSITE" id="PS51257">
    <property type="entry name" value="PROKAR_LIPOPROTEIN"/>
    <property type="match status" value="1"/>
</dbReference>
<evidence type="ECO:0000256" key="1">
    <source>
        <dbReference type="SAM" id="MobiDB-lite"/>
    </source>
</evidence>
<protein>
    <recommendedName>
        <fullName evidence="5">DNA modification methylase</fullName>
    </recommendedName>
</protein>
<evidence type="ECO:0008006" key="5">
    <source>
        <dbReference type="Google" id="ProtNLM"/>
    </source>
</evidence>
<name>A0ABU5TAI6_9MICC</name>
<keyword evidence="4" id="KW-1185">Reference proteome</keyword>
<evidence type="ECO:0000313" key="4">
    <source>
        <dbReference type="Proteomes" id="UP001304769"/>
    </source>
</evidence>
<accession>A0ABU5TAI6</accession>
<organism evidence="3 4">
    <name type="scientific">Sinomonas terricola</name>
    <dbReference type="NCBI Taxonomy" id="3110330"/>
    <lineage>
        <taxon>Bacteria</taxon>
        <taxon>Bacillati</taxon>
        <taxon>Actinomycetota</taxon>
        <taxon>Actinomycetes</taxon>
        <taxon>Micrococcales</taxon>
        <taxon>Micrococcaceae</taxon>
        <taxon>Sinomonas</taxon>
    </lineage>
</organism>
<feature type="chain" id="PRO_5045097317" description="DNA modification methylase" evidence="2">
    <location>
        <begin position="26"/>
        <end position="192"/>
    </location>
</feature>
<reference evidence="3 4" key="1">
    <citation type="submission" date="2023-12" db="EMBL/GenBank/DDBJ databases">
        <title>Sinomonas terricola sp. nov, isolated from litchi orchard soil in Guangdong, PR China.</title>
        <authorList>
            <person name="Jiaxin W."/>
            <person name="Yang Z."/>
            <person name="Honghui Z."/>
        </authorList>
    </citation>
    <scope>NUCLEOTIDE SEQUENCE [LARGE SCALE GENOMIC DNA]</scope>
    <source>
        <strain evidence="3 4">JGH33</strain>
    </source>
</reference>
<evidence type="ECO:0000256" key="2">
    <source>
        <dbReference type="SAM" id="SignalP"/>
    </source>
</evidence>
<feature type="signal peptide" evidence="2">
    <location>
        <begin position="1"/>
        <end position="25"/>
    </location>
</feature>
<keyword evidence="2" id="KW-0732">Signal</keyword>
<sequence length="192" mass="19312">MRFTASTPAMRAALAAALGVGLLTATGCGYINPQQTSIQYSASDGVRADVGTVQLRNVLIASSGKAGSASTPSADAPGRLLGSLYNTSGQDASVVLSTPSSGSVRVDIPKNGTLHLEQNPNPVTFSHVGGLPGSLVDVKVTVDGKTQEVQIPVLDGTLDQYRQYIPTPTPTATSSASGSASSSASASATPSH</sequence>
<gene>
    <name evidence="3" type="ORF">SPF06_17230</name>
</gene>
<comment type="caution">
    <text evidence="3">The sequence shown here is derived from an EMBL/GenBank/DDBJ whole genome shotgun (WGS) entry which is preliminary data.</text>
</comment>
<dbReference type="RefSeq" id="WP_323280364.1">
    <property type="nucleotide sequence ID" value="NZ_JAYGGQ010000014.1"/>
</dbReference>
<proteinExistence type="predicted"/>